<evidence type="ECO:0000313" key="1">
    <source>
        <dbReference type="EMBL" id="GAI51128.1"/>
    </source>
</evidence>
<organism evidence="1">
    <name type="scientific">marine sediment metagenome</name>
    <dbReference type="NCBI Taxonomy" id="412755"/>
    <lineage>
        <taxon>unclassified sequences</taxon>
        <taxon>metagenomes</taxon>
        <taxon>ecological metagenomes</taxon>
    </lineage>
</organism>
<sequence>MANFKLRTWRISIVSSKSIPPELKATCMFCSNIAFSSSSGSRSKNIPKSCKFICSNPFKVSVLNVEILFFNTLAVKG</sequence>
<comment type="caution">
    <text evidence="1">The sequence shown here is derived from an EMBL/GenBank/DDBJ whole genome shotgun (WGS) entry which is preliminary data.</text>
</comment>
<protein>
    <submittedName>
        <fullName evidence="1">Uncharacterized protein</fullName>
    </submittedName>
</protein>
<dbReference type="EMBL" id="BARV01033520">
    <property type="protein sequence ID" value="GAI51128.1"/>
    <property type="molecule type" value="Genomic_DNA"/>
</dbReference>
<proteinExistence type="predicted"/>
<reference evidence="1" key="1">
    <citation type="journal article" date="2014" name="Front. Microbiol.">
        <title>High frequency of phylogenetically diverse reductive dehalogenase-homologous genes in deep subseafloor sedimentary metagenomes.</title>
        <authorList>
            <person name="Kawai M."/>
            <person name="Futagami T."/>
            <person name="Toyoda A."/>
            <person name="Takaki Y."/>
            <person name="Nishi S."/>
            <person name="Hori S."/>
            <person name="Arai W."/>
            <person name="Tsubouchi T."/>
            <person name="Morono Y."/>
            <person name="Uchiyama I."/>
            <person name="Ito T."/>
            <person name="Fujiyama A."/>
            <person name="Inagaki F."/>
            <person name="Takami H."/>
        </authorList>
    </citation>
    <scope>NUCLEOTIDE SEQUENCE</scope>
    <source>
        <strain evidence="1">Expedition CK06-06</strain>
    </source>
</reference>
<name>X1P5L3_9ZZZZ</name>
<accession>X1P5L3</accession>
<dbReference type="AlphaFoldDB" id="X1P5L3"/>
<gene>
    <name evidence="1" type="ORF">S06H3_52674</name>
</gene>